<feature type="signal peptide" evidence="1">
    <location>
        <begin position="1"/>
        <end position="19"/>
    </location>
</feature>
<keyword evidence="3" id="KW-1185">Reference proteome</keyword>
<reference evidence="2" key="1">
    <citation type="journal article" date="2020" name="Stud. Mycol.">
        <title>101 Dothideomycetes genomes: a test case for predicting lifestyles and emergence of pathogens.</title>
        <authorList>
            <person name="Haridas S."/>
            <person name="Albert R."/>
            <person name="Binder M."/>
            <person name="Bloem J."/>
            <person name="Labutti K."/>
            <person name="Salamov A."/>
            <person name="Andreopoulos B."/>
            <person name="Baker S."/>
            <person name="Barry K."/>
            <person name="Bills G."/>
            <person name="Bluhm B."/>
            <person name="Cannon C."/>
            <person name="Castanera R."/>
            <person name="Culley D."/>
            <person name="Daum C."/>
            <person name="Ezra D."/>
            <person name="Gonzalez J."/>
            <person name="Henrissat B."/>
            <person name="Kuo A."/>
            <person name="Liang C."/>
            <person name="Lipzen A."/>
            <person name="Lutzoni F."/>
            <person name="Magnuson J."/>
            <person name="Mondo S."/>
            <person name="Nolan M."/>
            <person name="Ohm R."/>
            <person name="Pangilinan J."/>
            <person name="Park H.-J."/>
            <person name="Ramirez L."/>
            <person name="Alfaro M."/>
            <person name="Sun H."/>
            <person name="Tritt A."/>
            <person name="Yoshinaga Y."/>
            <person name="Zwiers L.-H."/>
            <person name="Turgeon B."/>
            <person name="Goodwin S."/>
            <person name="Spatafora J."/>
            <person name="Crous P."/>
            <person name="Grigoriev I."/>
        </authorList>
    </citation>
    <scope>NUCLEOTIDE SEQUENCE</scope>
    <source>
        <strain evidence="2">CBS 122681</strain>
    </source>
</reference>
<dbReference type="AlphaFoldDB" id="A0A6A6TAM7"/>
<feature type="chain" id="PRO_5025395133" description="Secreted protein" evidence="1">
    <location>
        <begin position="20"/>
        <end position="79"/>
    </location>
</feature>
<protein>
    <recommendedName>
        <fullName evidence="4">Secreted protein</fullName>
    </recommendedName>
</protein>
<evidence type="ECO:0000313" key="2">
    <source>
        <dbReference type="EMBL" id="KAF2657029.1"/>
    </source>
</evidence>
<sequence length="79" mass="9100">MALLILPVLLLLGLPYSPGCHILTWHRMTVSVSRAERLSFRSLANTRCQLARLAPKRLILFYSIGLRRLPLYHSPLWCD</sequence>
<gene>
    <name evidence="2" type="ORF">K491DRAFT_347896</name>
</gene>
<evidence type="ECO:0000313" key="3">
    <source>
        <dbReference type="Proteomes" id="UP000799324"/>
    </source>
</evidence>
<evidence type="ECO:0000256" key="1">
    <source>
        <dbReference type="SAM" id="SignalP"/>
    </source>
</evidence>
<proteinExistence type="predicted"/>
<evidence type="ECO:0008006" key="4">
    <source>
        <dbReference type="Google" id="ProtNLM"/>
    </source>
</evidence>
<organism evidence="2 3">
    <name type="scientific">Lophiostoma macrostomum CBS 122681</name>
    <dbReference type="NCBI Taxonomy" id="1314788"/>
    <lineage>
        <taxon>Eukaryota</taxon>
        <taxon>Fungi</taxon>
        <taxon>Dikarya</taxon>
        <taxon>Ascomycota</taxon>
        <taxon>Pezizomycotina</taxon>
        <taxon>Dothideomycetes</taxon>
        <taxon>Pleosporomycetidae</taxon>
        <taxon>Pleosporales</taxon>
        <taxon>Lophiostomataceae</taxon>
        <taxon>Lophiostoma</taxon>
    </lineage>
</organism>
<accession>A0A6A6TAM7</accession>
<dbReference type="EMBL" id="MU004329">
    <property type="protein sequence ID" value="KAF2657029.1"/>
    <property type="molecule type" value="Genomic_DNA"/>
</dbReference>
<keyword evidence="1" id="KW-0732">Signal</keyword>
<name>A0A6A6TAM7_9PLEO</name>
<dbReference type="Proteomes" id="UP000799324">
    <property type="component" value="Unassembled WGS sequence"/>
</dbReference>